<protein>
    <submittedName>
        <fullName evidence="13">(apollo) hypothetical protein</fullName>
    </submittedName>
</protein>
<keyword evidence="2" id="KW-0479">Metal-binding</keyword>
<reference evidence="13" key="1">
    <citation type="submission" date="2021-04" db="EMBL/GenBank/DDBJ databases">
        <authorList>
            <person name="Tunstrom K."/>
        </authorList>
    </citation>
    <scope>NUCLEOTIDE SEQUENCE</scope>
</reference>
<feature type="domain" description="C2H2-type" evidence="12">
    <location>
        <begin position="443"/>
        <end position="470"/>
    </location>
</feature>
<evidence type="ECO:0000256" key="7">
    <source>
        <dbReference type="ARBA" id="ARBA00023125"/>
    </source>
</evidence>
<dbReference type="PROSITE" id="PS50157">
    <property type="entry name" value="ZINC_FINGER_C2H2_2"/>
    <property type="match status" value="3"/>
</dbReference>
<feature type="compositionally biased region" description="Basic and acidic residues" evidence="11">
    <location>
        <begin position="1313"/>
        <end position="1329"/>
    </location>
</feature>
<dbReference type="PROSITE" id="PS00028">
    <property type="entry name" value="ZINC_FINGER_C2H2_1"/>
    <property type="match status" value="3"/>
</dbReference>
<evidence type="ECO:0000256" key="2">
    <source>
        <dbReference type="ARBA" id="ARBA00022723"/>
    </source>
</evidence>
<dbReference type="GO" id="GO:0000978">
    <property type="term" value="F:RNA polymerase II cis-regulatory region sequence-specific DNA binding"/>
    <property type="evidence" value="ECO:0007669"/>
    <property type="project" value="TreeGrafter"/>
</dbReference>
<proteinExistence type="predicted"/>
<name>A0A8S3XM12_PARAO</name>
<evidence type="ECO:0000313" key="13">
    <source>
        <dbReference type="EMBL" id="CAG5032876.1"/>
    </source>
</evidence>
<dbReference type="InterPro" id="IPR013087">
    <property type="entry name" value="Znf_C2H2_type"/>
</dbReference>
<keyword evidence="3" id="KW-0677">Repeat</keyword>
<dbReference type="Proteomes" id="UP000691718">
    <property type="component" value="Unassembled WGS sequence"/>
</dbReference>
<feature type="region of interest" description="Disordered" evidence="11">
    <location>
        <begin position="289"/>
        <end position="309"/>
    </location>
</feature>
<evidence type="ECO:0000256" key="3">
    <source>
        <dbReference type="ARBA" id="ARBA00022737"/>
    </source>
</evidence>
<dbReference type="PANTHER" id="PTHR24384:SF189">
    <property type="entry name" value="C2H2-TYPE DOMAIN-CONTAINING PROTEIN-RELATED"/>
    <property type="match status" value="1"/>
</dbReference>
<dbReference type="InterPro" id="IPR050752">
    <property type="entry name" value="C2H2-ZF_domain"/>
</dbReference>
<accession>A0A8S3XM12</accession>
<dbReference type="GO" id="GO:0005634">
    <property type="term" value="C:nucleus"/>
    <property type="evidence" value="ECO:0007669"/>
    <property type="project" value="UniProtKB-ARBA"/>
</dbReference>
<evidence type="ECO:0000256" key="1">
    <source>
        <dbReference type="ARBA" id="ARBA00004123"/>
    </source>
</evidence>
<dbReference type="PANTHER" id="PTHR24384">
    <property type="entry name" value="FINGER PUTATIVE TRANSCRIPTION FACTOR FAMILY-RELATED"/>
    <property type="match status" value="1"/>
</dbReference>
<feature type="domain" description="C2H2-type" evidence="12">
    <location>
        <begin position="471"/>
        <end position="498"/>
    </location>
</feature>
<dbReference type="FunFam" id="3.30.160.60:FF:000340">
    <property type="entry name" value="zinc finger protein 473 isoform X1"/>
    <property type="match status" value="1"/>
</dbReference>
<feature type="compositionally biased region" description="Polar residues" evidence="11">
    <location>
        <begin position="298"/>
        <end position="309"/>
    </location>
</feature>
<evidence type="ECO:0000256" key="8">
    <source>
        <dbReference type="ARBA" id="ARBA00023163"/>
    </source>
</evidence>
<dbReference type="GO" id="GO:0000981">
    <property type="term" value="F:DNA-binding transcription factor activity, RNA polymerase II-specific"/>
    <property type="evidence" value="ECO:0007669"/>
    <property type="project" value="TreeGrafter"/>
</dbReference>
<evidence type="ECO:0000256" key="6">
    <source>
        <dbReference type="ARBA" id="ARBA00023015"/>
    </source>
</evidence>
<evidence type="ECO:0000256" key="10">
    <source>
        <dbReference type="PROSITE-ProRule" id="PRU00042"/>
    </source>
</evidence>
<evidence type="ECO:0000259" key="12">
    <source>
        <dbReference type="PROSITE" id="PS50157"/>
    </source>
</evidence>
<keyword evidence="9" id="KW-0539">Nucleus</keyword>
<evidence type="ECO:0000256" key="9">
    <source>
        <dbReference type="ARBA" id="ARBA00023242"/>
    </source>
</evidence>
<evidence type="ECO:0000313" key="14">
    <source>
        <dbReference type="Proteomes" id="UP000691718"/>
    </source>
</evidence>
<evidence type="ECO:0000256" key="5">
    <source>
        <dbReference type="ARBA" id="ARBA00022833"/>
    </source>
</evidence>
<dbReference type="GO" id="GO:0008270">
    <property type="term" value="F:zinc ion binding"/>
    <property type="evidence" value="ECO:0007669"/>
    <property type="project" value="UniProtKB-KW"/>
</dbReference>
<dbReference type="EMBL" id="CAJQZP010001245">
    <property type="protein sequence ID" value="CAG5032876.1"/>
    <property type="molecule type" value="Genomic_DNA"/>
</dbReference>
<comment type="caution">
    <text evidence="13">The sequence shown here is derived from an EMBL/GenBank/DDBJ whole genome shotgun (WGS) entry which is preliminary data.</text>
</comment>
<keyword evidence="4 10" id="KW-0863">Zinc-finger</keyword>
<keyword evidence="8" id="KW-0804">Transcription</keyword>
<organism evidence="13 14">
    <name type="scientific">Parnassius apollo</name>
    <name type="common">Apollo butterfly</name>
    <name type="synonym">Papilio apollo</name>
    <dbReference type="NCBI Taxonomy" id="110799"/>
    <lineage>
        <taxon>Eukaryota</taxon>
        <taxon>Metazoa</taxon>
        <taxon>Ecdysozoa</taxon>
        <taxon>Arthropoda</taxon>
        <taxon>Hexapoda</taxon>
        <taxon>Insecta</taxon>
        <taxon>Pterygota</taxon>
        <taxon>Neoptera</taxon>
        <taxon>Endopterygota</taxon>
        <taxon>Lepidoptera</taxon>
        <taxon>Glossata</taxon>
        <taxon>Ditrysia</taxon>
        <taxon>Papilionoidea</taxon>
        <taxon>Papilionidae</taxon>
        <taxon>Parnassiinae</taxon>
        <taxon>Parnassini</taxon>
        <taxon>Parnassius</taxon>
        <taxon>Parnassius</taxon>
    </lineage>
</organism>
<dbReference type="SMART" id="SM00355">
    <property type="entry name" value="ZnF_C2H2"/>
    <property type="match status" value="4"/>
</dbReference>
<feature type="region of interest" description="Disordered" evidence="11">
    <location>
        <begin position="1306"/>
        <end position="1339"/>
    </location>
</feature>
<gene>
    <name evidence="13" type="ORF">PAPOLLO_LOCUS19986</name>
</gene>
<dbReference type="OrthoDB" id="10072647at2759"/>
<keyword evidence="5" id="KW-0862">Zinc</keyword>
<comment type="subcellular location">
    <subcellularLocation>
        <location evidence="1">Nucleus</location>
    </subcellularLocation>
</comment>
<evidence type="ECO:0000256" key="11">
    <source>
        <dbReference type="SAM" id="MobiDB-lite"/>
    </source>
</evidence>
<keyword evidence="7" id="KW-0238">DNA-binding</keyword>
<feature type="domain" description="C2H2-type" evidence="12">
    <location>
        <begin position="415"/>
        <end position="442"/>
    </location>
</feature>
<keyword evidence="6" id="KW-0805">Transcription regulation</keyword>
<keyword evidence="14" id="KW-1185">Reference proteome</keyword>
<evidence type="ECO:0000256" key="4">
    <source>
        <dbReference type="ARBA" id="ARBA00022771"/>
    </source>
</evidence>
<sequence length="1382" mass="154546">MTENRKRSREEDTCEFMPLSKRINNLHINNNLSNQPLSRSAELSHDKRINFYEPEEKLYTSEEDSEMNFTAFSAVGGGGTHFVTTGGQLPVTKLQQNVTNNGTSLSQVVGMVGGVNLPEGVQYVRALDGSATLQSTPQLISVPITLPGAKPGDPQQTVQIQVLGPNLTLQAQQQPKYQMQIPIQGFQQGGAVLTMAYSPENNENGGIQLLGNSLPEGLQVLALPQEMQLLQPTQTQDKDQMQQNVQHQVYITPDHQIVIGNPGDSKPLNNNTSGDNNNSVEIVIKEECVENNNDDESSQGTETSEGMSWQLGNSSQDLLKYLNQLPPQQTQALPVSLQQFLRLNPTEIKKDPLQMEVSSPTIEDKECTGAEAVLGDDGVLRVKKKKKYKKKPPKPARPKPGQVVIATASDGTTIFCCPECQMAYPVKEQLEMHLIVHKIERRFICGICGAGLKRKEHLERHKLGHNPERPYVCGVCRKGFKRREHLNLHTVIHSGVKTEMCGECGKDRDVRQRYTLYLNLHTITLRRQDRALRRVRQRYTLYLNLHTVIHSDVKTEMCGKGTCCISTCTPSYTPASRPSSAASAAKVHVVSTCTPSYTPTSRPRCAAKVHVVPAHHHTLRRQDRALRRVRQRYTLYLNLHTVIHSGVKTEMCGECGKGTRGISTCTPSYTPASRPSSAASVAKVHVVSQPAHRHTLRRQDRALRRVRQRYTLYLNLHTVIHSDVKTEMCGKGTRCISTCTPSHSGVKTELCGECGKGTRCISTCTPSYTPTSRPRCAAKVHVVSQPAHRHTLRRQDRALRRVRQRYTLYQPAHRHTLRRQDRDVRQRYTLYLHTIIHSGVKTELCDECGKGTRCISTCTPSYTPASRPRCAASAAKVHVVSQPAHRHTLRRQDRDVRQRYTLYLNLHTVIHSGVKTELCGECGKGTRCISTCTPSYTPASRPSSAASVAKVHVVSQPAHRHTLRRQDRDVRQRYTLYLNLHTVIHSGVKTELCGECGKGTRCISTCTPSYTPASRPSSAASAAKVHVVSQNAHRHTLRRQDRDVRQRYTLYLNLHTIIHSGVKTELCGECWKGTRCISTCTSSYTSASRPRCAASAAKVHVVSQPALRHTLRRQDRALRRVRQRYTLYLNLHTVIHSGVKTEMCGECGKGTRCISTCTPSYTPTSRPRCAAKVHVVSQTAHRHTLRRQDRALRRVRQRYTLYLYLHTVIHSDVKTEMCGKGTCCISTCTPSYTPASRPSSAVSAAKVHVVSQPAHRHTLRRQDRALRRVRQRYTLYLNLHTVIHSGVNTEMCGECGKGTGFYRKDHLRKHARSHESKRARDEANHDQGDVKPTATTNNSMMPEITIHVPTSSNMQMPVQINILPHAAQQLQGGPGAPPLDHS</sequence>